<gene>
    <name evidence="1" type="ORF">LNINA_LOCUS12845</name>
</gene>
<protein>
    <submittedName>
        <fullName evidence="1">Uncharacterized protein</fullName>
    </submittedName>
</protein>
<dbReference type="EMBL" id="CAVLEF010000263">
    <property type="protein sequence ID" value="CAK1553883.1"/>
    <property type="molecule type" value="Genomic_DNA"/>
</dbReference>
<keyword evidence="2" id="KW-1185">Reference proteome</keyword>
<name>A0AAV1JWF6_9NEOP</name>
<sequence length="86" mass="10165">MQYYKMLYLAPIHAIQTALYKHYSKKKELQEETKEIYKKIILLNRRPGLSNDRVPRCALSGCMASEHSWWYLSCSLVHSALLDMEE</sequence>
<dbReference type="Proteomes" id="UP001497472">
    <property type="component" value="Unassembled WGS sequence"/>
</dbReference>
<evidence type="ECO:0000313" key="1">
    <source>
        <dbReference type="EMBL" id="CAK1553883.1"/>
    </source>
</evidence>
<evidence type="ECO:0000313" key="2">
    <source>
        <dbReference type="Proteomes" id="UP001497472"/>
    </source>
</evidence>
<proteinExistence type="predicted"/>
<reference evidence="1 2" key="1">
    <citation type="submission" date="2023-11" db="EMBL/GenBank/DDBJ databases">
        <authorList>
            <person name="Okamura Y."/>
        </authorList>
    </citation>
    <scope>NUCLEOTIDE SEQUENCE [LARGE SCALE GENOMIC DNA]</scope>
</reference>
<comment type="caution">
    <text evidence="1">The sequence shown here is derived from an EMBL/GenBank/DDBJ whole genome shotgun (WGS) entry which is preliminary data.</text>
</comment>
<organism evidence="1 2">
    <name type="scientific">Leptosia nina</name>
    <dbReference type="NCBI Taxonomy" id="320188"/>
    <lineage>
        <taxon>Eukaryota</taxon>
        <taxon>Metazoa</taxon>
        <taxon>Ecdysozoa</taxon>
        <taxon>Arthropoda</taxon>
        <taxon>Hexapoda</taxon>
        <taxon>Insecta</taxon>
        <taxon>Pterygota</taxon>
        <taxon>Neoptera</taxon>
        <taxon>Endopterygota</taxon>
        <taxon>Lepidoptera</taxon>
        <taxon>Glossata</taxon>
        <taxon>Ditrysia</taxon>
        <taxon>Papilionoidea</taxon>
        <taxon>Pieridae</taxon>
        <taxon>Pierinae</taxon>
        <taxon>Leptosia</taxon>
    </lineage>
</organism>
<accession>A0AAV1JWF6</accession>
<dbReference type="AlphaFoldDB" id="A0AAV1JWF6"/>